<keyword evidence="3" id="KW-1185">Reference proteome</keyword>
<feature type="region of interest" description="Disordered" evidence="1">
    <location>
        <begin position="91"/>
        <end position="148"/>
    </location>
</feature>
<name>A0A4P9XJY5_9FUNG</name>
<dbReference type="AlphaFoldDB" id="A0A4P9XJY5"/>
<gene>
    <name evidence="2" type="ORF">THASP1DRAFT_25999</name>
</gene>
<protein>
    <submittedName>
        <fullName evidence="2">Uncharacterized protein</fullName>
    </submittedName>
</protein>
<proteinExistence type="predicted"/>
<accession>A0A4P9XJY5</accession>
<dbReference type="EMBL" id="KZ993105">
    <property type="protein sequence ID" value="RKP05520.1"/>
    <property type="molecule type" value="Genomic_DNA"/>
</dbReference>
<dbReference type="Proteomes" id="UP000271241">
    <property type="component" value="Unassembled WGS sequence"/>
</dbReference>
<evidence type="ECO:0000313" key="3">
    <source>
        <dbReference type="Proteomes" id="UP000271241"/>
    </source>
</evidence>
<sequence>MLFPHFTGAVLAVLSSCTVKKDGALNWDVRLPACHLLTPLILSASADGVRRRVSTRSAWSAHSMHRPHSMPLASPVSPKTVTNLLRRHSARSQSLEKLRLGSTQRRGAQRSETRTLPTSPSLSGHSEEESDSDGELSPAKARSVRSRPWFSRSRRNVTLDADTDIARQQEHQLELQGQFKVLQRDLLIQRGKTRQKMTRLCSDLPLRTGDYRAAYLACNASSCSLSSIGSGCSASTLVSEHSTSTSSVSSAASDATAAASLPTSTVNLESVTLQRRPHLRISTGRSTRQQMPDGWLSPLEALPSLDITLGKHDAVRAAPLTADASRAADVAGHEDSYRLGNDIADDNSDSLSLAFASEEAKAGSAGNCCATALPSTMRLSRRHAAARKLAPLNTSAQEECPHLPALHMPKFALPDVLAILATNEQPLVSASGATWSPIIPPSAAPFPWMSSASSSAQLSLPAAPPPSPSCADKLWHIAISPVQERFTFTAVPGGASVSDASGAVYASSADAPWLLVPTSVASGDSDSHSVSSDSEVSVCESSCSSAVPSDTGLWRVANDGELESVRATLSRPLCFAA</sequence>
<feature type="region of interest" description="Disordered" evidence="1">
    <location>
        <begin position="58"/>
        <end position="77"/>
    </location>
</feature>
<evidence type="ECO:0000313" key="2">
    <source>
        <dbReference type="EMBL" id="RKP05520.1"/>
    </source>
</evidence>
<evidence type="ECO:0000256" key="1">
    <source>
        <dbReference type="SAM" id="MobiDB-lite"/>
    </source>
</evidence>
<organism evidence="2 3">
    <name type="scientific">Thamnocephalis sphaerospora</name>
    <dbReference type="NCBI Taxonomy" id="78915"/>
    <lineage>
        <taxon>Eukaryota</taxon>
        <taxon>Fungi</taxon>
        <taxon>Fungi incertae sedis</taxon>
        <taxon>Zoopagomycota</taxon>
        <taxon>Zoopagomycotina</taxon>
        <taxon>Zoopagomycetes</taxon>
        <taxon>Zoopagales</taxon>
        <taxon>Sigmoideomycetaceae</taxon>
        <taxon>Thamnocephalis</taxon>
    </lineage>
</organism>
<reference evidence="3" key="1">
    <citation type="journal article" date="2018" name="Nat. Microbiol.">
        <title>Leveraging single-cell genomics to expand the fungal tree of life.</title>
        <authorList>
            <person name="Ahrendt S.R."/>
            <person name="Quandt C.A."/>
            <person name="Ciobanu D."/>
            <person name="Clum A."/>
            <person name="Salamov A."/>
            <person name="Andreopoulos B."/>
            <person name="Cheng J.F."/>
            <person name="Woyke T."/>
            <person name="Pelin A."/>
            <person name="Henrissat B."/>
            <person name="Reynolds N.K."/>
            <person name="Benny G.L."/>
            <person name="Smith M.E."/>
            <person name="James T.Y."/>
            <person name="Grigoriev I.V."/>
        </authorList>
    </citation>
    <scope>NUCLEOTIDE SEQUENCE [LARGE SCALE GENOMIC DNA]</scope>
    <source>
        <strain evidence="3">RSA 1356</strain>
    </source>
</reference>